<dbReference type="PANTHER" id="PTHR33710:SF77">
    <property type="entry name" value="DNASE I-LIKE SUPERFAMILY PROTEIN"/>
    <property type="match status" value="1"/>
</dbReference>
<dbReference type="AlphaFoldDB" id="A0AAP0RJ97"/>
<name>A0AAP0RJ97_LIQFO</name>
<evidence type="ECO:0000313" key="1">
    <source>
        <dbReference type="EMBL" id="KAK9279089.1"/>
    </source>
</evidence>
<proteinExistence type="predicted"/>
<comment type="caution">
    <text evidence="1">The sequence shown here is derived from an EMBL/GenBank/DDBJ whole genome shotgun (WGS) entry which is preliminary data.</text>
</comment>
<protein>
    <submittedName>
        <fullName evidence="1">Uncharacterized protein</fullName>
    </submittedName>
</protein>
<dbReference type="PANTHER" id="PTHR33710">
    <property type="entry name" value="BNAC02G09200D PROTEIN"/>
    <property type="match status" value="1"/>
</dbReference>
<sequence length="201" mass="23117">MKLDRSLCNSTWLDIWVESYYLALLKYCSDNCPLLFVANKITSSGARPFRFINAWTMHPSFKDFVSKSLSSNSFYGCPMFILQGKLKLLKQRLKVWNKEVFGNIDDRVKSLQTSLYEVQQEIDCLGSNDGLLEKEASIQSLLFEALRIQETFWKDKSKLRWLADGDRNSSIFHSFAKVRAAKNNLGAIRNGDNILQDPNDI</sequence>
<organism evidence="1 2">
    <name type="scientific">Liquidambar formosana</name>
    <name type="common">Formosan gum</name>
    <dbReference type="NCBI Taxonomy" id="63359"/>
    <lineage>
        <taxon>Eukaryota</taxon>
        <taxon>Viridiplantae</taxon>
        <taxon>Streptophyta</taxon>
        <taxon>Embryophyta</taxon>
        <taxon>Tracheophyta</taxon>
        <taxon>Spermatophyta</taxon>
        <taxon>Magnoliopsida</taxon>
        <taxon>eudicotyledons</taxon>
        <taxon>Gunneridae</taxon>
        <taxon>Pentapetalae</taxon>
        <taxon>Saxifragales</taxon>
        <taxon>Altingiaceae</taxon>
        <taxon>Liquidambar</taxon>
    </lineage>
</organism>
<evidence type="ECO:0000313" key="2">
    <source>
        <dbReference type="Proteomes" id="UP001415857"/>
    </source>
</evidence>
<dbReference type="EMBL" id="JBBPBK010000008">
    <property type="protein sequence ID" value="KAK9279089.1"/>
    <property type="molecule type" value="Genomic_DNA"/>
</dbReference>
<keyword evidence="2" id="KW-1185">Reference proteome</keyword>
<dbReference type="Proteomes" id="UP001415857">
    <property type="component" value="Unassembled WGS sequence"/>
</dbReference>
<gene>
    <name evidence="1" type="ORF">L1049_012764</name>
</gene>
<reference evidence="1 2" key="1">
    <citation type="journal article" date="2024" name="Plant J.">
        <title>Genome sequences and population genomics reveal climatic adaptation and genomic divergence between two closely related sweetgum species.</title>
        <authorList>
            <person name="Xu W.Q."/>
            <person name="Ren C.Q."/>
            <person name="Zhang X.Y."/>
            <person name="Comes H.P."/>
            <person name="Liu X.H."/>
            <person name="Li Y.G."/>
            <person name="Kettle C.J."/>
            <person name="Jalonen R."/>
            <person name="Gaisberger H."/>
            <person name="Ma Y.Z."/>
            <person name="Qiu Y.X."/>
        </authorList>
    </citation>
    <scope>NUCLEOTIDE SEQUENCE [LARGE SCALE GENOMIC DNA]</scope>
    <source>
        <strain evidence="1">Hangzhou</strain>
    </source>
</reference>
<accession>A0AAP0RJ97</accession>